<protein>
    <recommendedName>
        <fullName evidence="9">Thiamine-phosphate synthase</fullName>
        <shortName evidence="9">TP synthase</shortName>
        <shortName evidence="9">TPS</shortName>
        <ecNumber evidence="9">2.5.1.3</ecNumber>
    </recommendedName>
    <alternativeName>
        <fullName evidence="9">Thiamine-phosphate pyrophosphorylase</fullName>
        <shortName evidence="9">TMP pyrophosphorylase</shortName>
        <shortName evidence="9">TMP-PPase</shortName>
    </alternativeName>
</protein>
<dbReference type="Proteomes" id="UP001145050">
    <property type="component" value="Unassembled WGS sequence"/>
</dbReference>
<dbReference type="InterPro" id="IPR036206">
    <property type="entry name" value="ThiamineP_synth_sf"/>
</dbReference>
<comment type="catalytic activity">
    <reaction evidence="7 9 10">
        <text>2-(2-carboxy-4-methylthiazol-5-yl)ethyl phosphate + 4-amino-2-methyl-5-(diphosphooxymethyl)pyrimidine + 2 H(+) = thiamine phosphate + CO2 + diphosphate</text>
        <dbReference type="Rhea" id="RHEA:47848"/>
        <dbReference type="ChEBI" id="CHEBI:15378"/>
        <dbReference type="ChEBI" id="CHEBI:16526"/>
        <dbReference type="ChEBI" id="CHEBI:33019"/>
        <dbReference type="ChEBI" id="CHEBI:37575"/>
        <dbReference type="ChEBI" id="CHEBI:57841"/>
        <dbReference type="ChEBI" id="CHEBI:62890"/>
        <dbReference type="EC" id="2.5.1.3"/>
    </reaction>
</comment>
<evidence type="ECO:0000256" key="8">
    <source>
        <dbReference type="ARBA" id="ARBA00047883"/>
    </source>
</evidence>
<name>A0A9X3WQ34_9BACI</name>
<evidence type="ECO:0000256" key="6">
    <source>
        <dbReference type="ARBA" id="ARBA00047334"/>
    </source>
</evidence>
<dbReference type="PANTHER" id="PTHR20857">
    <property type="entry name" value="THIAMINE-PHOSPHATE PYROPHOSPHORYLASE"/>
    <property type="match status" value="1"/>
</dbReference>
<dbReference type="InterPro" id="IPR034291">
    <property type="entry name" value="TMP_synthase"/>
</dbReference>
<dbReference type="RefSeq" id="WP_272435586.1">
    <property type="nucleotide sequence ID" value="NZ_JAMQKB010000002.1"/>
</dbReference>
<feature type="binding site" evidence="9">
    <location>
        <position position="175"/>
    </location>
    <ligand>
        <name>2-[(2R,5Z)-2-carboxy-4-methylthiazol-5(2H)-ylidene]ethyl phosphate</name>
        <dbReference type="ChEBI" id="CHEBI:62899"/>
    </ligand>
</feature>
<evidence type="ECO:0000313" key="14">
    <source>
        <dbReference type="Proteomes" id="UP001145050"/>
    </source>
</evidence>
<comment type="function">
    <text evidence="9">Condenses 4-methyl-5-(beta-hydroxyethyl)thiazole monophosphate (THZ-P) and 2-methyl-4-amino-5-hydroxymethyl pyrimidine pyrophosphate (HMP-PP) to form thiamine monophosphate (TMP).</text>
</comment>
<comment type="caution">
    <text evidence="13">The sequence shown here is derived from an EMBL/GenBank/DDBJ whole genome shotgun (WGS) entry which is preliminary data.</text>
</comment>
<dbReference type="HAMAP" id="MF_00097">
    <property type="entry name" value="TMP_synthase"/>
    <property type="match status" value="1"/>
</dbReference>
<feature type="binding site" evidence="9">
    <location>
        <position position="99"/>
    </location>
    <ligand>
        <name>Mg(2+)</name>
        <dbReference type="ChEBI" id="CHEBI:18420"/>
    </ligand>
</feature>
<evidence type="ECO:0000256" key="2">
    <source>
        <dbReference type="ARBA" id="ARBA00022679"/>
    </source>
</evidence>
<feature type="binding site" evidence="9">
    <location>
        <position position="117"/>
    </location>
    <ligand>
        <name>4-amino-2-methyl-5-(diphosphooxymethyl)pyrimidine</name>
        <dbReference type="ChEBI" id="CHEBI:57841"/>
    </ligand>
</feature>
<feature type="binding site" evidence="9">
    <location>
        <begin position="143"/>
        <end position="145"/>
    </location>
    <ligand>
        <name>2-[(2R,5Z)-2-carboxy-4-methylthiazol-5(2H)-ylidene]ethyl phosphate</name>
        <dbReference type="ChEBI" id="CHEBI:62899"/>
    </ligand>
</feature>
<comment type="catalytic activity">
    <reaction evidence="6 9 10">
        <text>4-methyl-5-(2-phosphooxyethyl)-thiazole + 4-amino-2-methyl-5-(diphosphooxymethyl)pyrimidine + H(+) = thiamine phosphate + diphosphate</text>
        <dbReference type="Rhea" id="RHEA:22328"/>
        <dbReference type="ChEBI" id="CHEBI:15378"/>
        <dbReference type="ChEBI" id="CHEBI:33019"/>
        <dbReference type="ChEBI" id="CHEBI:37575"/>
        <dbReference type="ChEBI" id="CHEBI:57841"/>
        <dbReference type="ChEBI" id="CHEBI:58296"/>
        <dbReference type="EC" id="2.5.1.3"/>
    </reaction>
</comment>
<comment type="pathway">
    <text evidence="1 9 11">Cofactor biosynthesis; thiamine diphosphate biosynthesis; thiamine phosphate from 4-amino-2-methyl-5-diphosphomethylpyrimidine and 4-methyl-5-(2-phosphoethyl)-thiazole: step 1/1.</text>
</comment>
<feature type="binding site" evidence="9">
    <location>
        <position position="146"/>
    </location>
    <ligand>
        <name>4-amino-2-methyl-5-(diphosphooxymethyl)pyrimidine</name>
        <dbReference type="ChEBI" id="CHEBI:57841"/>
    </ligand>
</feature>
<evidence type="ECO:0000256" key="9">
    <source>
        <dbReference type="HAMAP-Rule" id="MF_00097"/>
    </source>
</evidence>
<dbReference type="Gene3D" id="3.20.20.70">
    <property type="entry name" value="Aldolase class I"/>
    <property type="match status" value="1"/>
</dbReference>
<evidence type="ECO:0000256" key="5">
    <source>
        <dbReference type="ARBA" id="ARBA00022977"/>
    </source>
</evidence>
<feature type="binding site" evidence="9">
    <location>
        <position position="80"/>
    </location>
    <ligand>
        <name>Mg(2+)</name>
        <dbReference type="ChEBI" id="CHEBI:18420"/>
    </ligand>
</feature>
<dbReference type="AlphaFoldDB" id="A0A9X3WQ34"/>
<feature type="binding site" evidence="9">
    <location>
        <position position="79"/>
    </location>
    <ligand>
        <name>4-amino-2-methyl-5-(diphosphooxymethyl)pyrimidine</name>
        <dbReference type="ChEBI" id="CHEBI:57841"/>
    </ligand>
</feature>
<sequence>MSEFDSKRIEELLTLYFIMGSTNCDRDPVYVLEQAIEGGITLFQYREKGRGALEGKQKVKLAEKLQKICKDASIPFIVNDDVDLALTIDADGVHVGQEDECARAVRERIGNKILGISTHTLSEAHHAIADGADYLGLGPIYPTQSKEDTEKVQGTELIQNFRELNITTPIVGIGGITSSNANKVIQAGGNGVSVISAIAAAENVKQATEQLKKQVDKNVV</sequence>
<dbReference type="CDD" id="cd00564">
    <property type="entry name" value="TMP_TenI"/>
    <property type="match status" value="1"/>
</dbReference>
<organism evidence="13 14">
    <name type="scientific">Terrihalobacillus insolitus</name>
    <dbReference type="NCBI Taxonomy" id="2950438"/>
    <lineage>
        <taxon>Bacteria</taxon>
        <taxon>Bacillati</taxon>
        <taxon>Bacillota</taxon>
        <taxon>Bacilli</taxon>
        <taxon>Bacillales</taxon>
        <taxon>Bacillaceae</taxon>
        <taxon>Terrihalobacillus</taxon>
    </lineage>
</organism>
<evidence type="ECO:0000256" key="3">
    <source>
        <dbReference type="ARBA" id="ARBA00022723"/>
    </source>
</evidence>
<dbReference type="EMBL" id="JAMQKB010000002">
    <property type="protein sequence ID" value="MDC3423827.1"/>
    <property type="molecule type" value="Genomic_DNA"/>
</dbReference>
<dbReference type="InterPro" id="IPR022998">
    <property type="entry name" value="ThiamineP_synth_TenI"/>
</dbReference>
<dbReference type="NCBIfam" id="TIGR00693">
    <property type="entry name" value="thiE"/>
    <property type="match status" value="1"/>
</dbReference>
<dbReference type="FunFam" id="3.20.20.70:FF:000096">
    <property type="entry name" value="Thiamine-phosphate synthase"/>
    <property type="match status" value="1"/>
</dbReference>
<dbReference type="PANTHER" id="PTHR20857:SF15">
    <property type="entry name" value="THIAMINE-PHOSPHATE SYNTHASE"/>
    <property type="match status" value="1"/>
</dbReference>
<evidence type="ECO:0000256" key="4">
    <source>
        <dbReference type="ARBA" id="ARBA00022842"/>
    </source>
</evidence>
<keyword evidence="5 9" id="KW-0784">Thiamine biosynthesis</keyword>
<keyword evidence="3 9" id="KW-0479">Metal-binding</keyword>
<feature type="binding site" evidence="9">
    <location>
        <begin position="44"/>
        <end position="48"/>
    </location>
    <ligand>
        <name>4-amino-2-methyl-5-(diphosphooxymethyl)pyrimidine</name>
        <dbReference type="ChEBI" id="CHEBI:57841"/>
    </ligand>
</feature>
<feature type="domain" description="Thiamine phosphate synthase/TenI" evidence="12">
    <location>
        <begin position="15"/>
        <end position="198"/>
    </location>
</feature>
<evidence type="ECO:0000256" key="11">
    <source>
        <dbReference type="RuleBase" id="RU004253"/>
    </source>
</evidence>
<evidence type="ECO:0000256" key="1">
    <source>
        <dbReference type="ARBA" id="ARBA00005165"/>
    </source>
</evidence>
<evidence type="ECO:0000259" key="12">
    <source>
        <dbReference type="Pfam" id="PF02581"/>
    </source>
</evidence>
<dbReference type="Pfam" id="PF02581">
    <property type="entry name" value="TMP-TENI"/>
    <property type="match status" value="1"/>
</dbReference>
<dbReference type="GO" id="GO:0000287">
    <property type="term" value="F:magnesium ion binding"/>
    <property type="evidence" value="ECO:0007669"/>
    <property type="project" value="UniProtKB-UniRule"/>
</dbReference>
<reference evidence="13" key="1">
    <citation type="submission" date="2022-06" db="EMBL/GenBank/DDBJ databases">
        <title>Aquibacillus sp. a new bacterium isolated from soil saline samples.</title>
        <authorList>
            <person name="Galisteo C."/>
            <person name="De La Haba R."/>
            <person name="Sanchez-Porro C."/>
            <person name="Ventosa A."/>
        </authorList>
    </citation>
    <scope>NUCLEOTIDE SEQUENCE</scope>
    <source>
        <strain evidence="13">3ASR75-11</strain>
    </source>
</reference>
<evidence type="ECO:0000313" key="13">
    <source>
        <dbReference type="EMBL" id="MDC3423827.1"/>
    </source>
</evidence>
<dbReference type="EC" id="2.5.1.3" evidence="9"/>
<feature type="binding site" evidence="9">
    <location>
        <begin position="195"/>
        <end position="196"/>
    </location>
    <ligand>
        <name>2-[(2R,5Z)-2-carboxy-4-methylthiazol-5(2H)-ylidene]ethyl phosphate</name>
        <dbReference type="ChEBI" id="CHEBI:62899"/>
    </ligand>
</feature>
<comment type="cofactor">
    <cofactor evidence="9">
        <name>Mg(2+)</name>
        <dbReference type="ChEBI" id="CHEBI:18420"/>
    </cofactor>
    <text evidence="9">Binds 1 Mg(2+) ion per subunit.</text>
</comment>
<comment type="catalytic activity">
    <reaction evidence="8 9 10">
        <text>2-[(2R,5Z)-2-carboxy-4-methylthiazol-5(2H)-ylidene]ethyl phosphate + 4-amino-2-methyl-5-(diphosphooxymethyl)pyrimidine + 2 H(+) = thiamine phosphate + CO2 + diphosphate</text>
        <dbReference type="Rhea" id="RHEA:47844"/>
        <dbReference type="ChEBI" id="CHEBI:15378"/>
        <dbReference type="ChEBI" id="CHEBI:16526"/>
        <dbReference type="ChEBI" id="CHEBI:33019"/>
        <dbReference type="ChEBI" id="CHEBI:37575"/>
        <dbReference type="ChEBI" id="CHEBI:57841"/>
        <dbReference type="ChEBI" id="CHEBI:62899"/>
        <dbReference type="EC" id="2.5.1.3"/>
    </reaction>
</comment>
<evidence type="ECO:0000256" key="7">
    <source>
        <dbReference type="ARBA" id="ARBA00047851"/>
    </source>
</evidence>
<keyword evidence="4 9" id="KW-0460">Magnesium</keyword>
<keyword evidence="14" id="KW-1185">Reference proteome</keyword>
<dbReference type="GO" id="GO:0009228">
    <property type="term" value="P:thiamine biosynthetic process"/>
    <property type="evidence" value="ECO:0007669"/>
    <property type="project" value="UniProtKB-KW"/>
</dbReference>
<keyword evidence="2 9" id="KW-0808">Transferase</keyword>
<proteinExistence type="inferred from homology"/>
<dbReference type="GO" id="GO:0009229">
    <property type="term" value="P:thiamine diphosphate biosynthetic process"/>
    <property type="evidence" value="ECO:0007669"/>
    <property type="project" value="UniProtKB-UniRule"/>
</dbReference>
<dbReference type="SUPFAM" id="SSF51391">
    <property type="entry name" value="Thiamin phosphate synthase"/>
    <property type="match status" value="1"/>
</dbReference>
<evidence type="ECO:0000256" key="10">
    <source>
        <dbReference type="RuleBase" id="RU003826"/>
    </source>
</evidence>
<comment type="similarity">
    <text evidence="9 10">Belongs to the thiamine-phosphate synthase family.</text>
</comment>
<gene>
    <name evidence="9 13" type="primary">thiE</name>
    <name evidence="13" type="ORF">NC797_04795</name>
</gene>
<accession>A0A9X3WQ34</accession>
<dbReference type="InterPro" id="IPR013785">
    <property type="entry name" value="Aldolase_TIM"/>
</dbReference>
<dbReference type="GO" id="GO:0005737">
    <property type="term" value="C:cytoplasm"/>
    <property type="evidence" value="ECO:0007669"/>
    <property type="project" value="TreeGrafter"/>
</dbReference>
<dbReference type="GO" id="GO:0004789">
    <property type="term" value="F:thiamine-phosphate diphosphorylase activity"/>
    <property type="evidence" value="ECO:0007669"/>
    <property type="project" value="UniProtKB-UniRule"/>
</dbReference>